<gene>
    <name evidence="1" type="ORF">D174_07675</name>
</gene>
<proteinExistence type="predicted"/>
<keyword evidence="2" id="KW-1185">Reference proteome</keyword>
<dbReference type="EMBL" id="CP006936">
    <property type="protein sequence ID" value="AHC27870.1"/>
    <property type="molecule type" value="Genomic_DNA"/>
</dbReference>
<dbReference type="Proteomes" id="UP000018763">
    <property type="component" value="Chromosome"/>
</dbReference>
<evidence type="ECO:0000313" key="2">
    <source>
        <dbReference type="Proteomes" id="UP000018763"/>
    </source>
</evidence>
<evidence type="ECO:0000313" key="1">
    <source>
        <dbReference type="EMBL" id="AHC27870.1"/>
    </source>
</evidence>
<protein>
    <submittedName>
        <fullName evidence="1">Uncharacterized protein</fullName>
    </submittedName>
</protein>
<sequence length="37" mass="3893">MIKPSSVVVWVEKVISASIFGQPSHSRPAIIAGSLVT</sequence>
<name>V5XHE7_MYCNE</name>
<accession>V5XHE7</accession>
<organism evidence="1 2">
    <name type="scientific">Mycolicibacterium neoaurum VKM Ac-1815D</name>
    <dbReference type="NCBI Taxonomy" id="700508"/>
    <lineage>
        <taxon>Bacteria</taxon>
        <taxon>Bacillati</taxon>
        <taxon>Actinomycetota</taxon>
        <taxon>Actinomycetes</taxon>
        <taxon>Mycobacteriales</taxon>
        <taxon>Mycobacteriaceae</taxon>
        <taxon>Mycolicibacterium</taxon>
    </lineage>
</organism>
<dbReference type="AlphaFoldDB" id="V5XHE7"/>
<reference evidence="1 2" key="1">
    <citation type="journal article" date="2014" name="Genome Announc.">
        <title>Complete Genome Sequence of Sterol-Transforming Mycobacterium neoaurum Strain VKM Ac-1815D.</title>
        <authorList>
            <person name="Shtratnikova V.Y."/>
            <person name="Bragin E.Y."/>
            <person name="Dovbnya D.V."/>
            <person name="Pekov Y.A."/>
            <person name="Schelkunov M.I."/>
            <person name="Strizhov N."/>
            <person name="Ivashina T.V."/>
            <person name="Ashapkin V.V."/>
            <person name="Donova M.V."/>
        </authorList>
    </citation>
    <scope>NUCLEOTIDE SEQUENCE [LARGE SCALE GENOMIC DNA]</scope>
    <source>
        <strain evidence="1 2">VKM Ac-1815D</strain>
    </source>
</reference>